<organism evidence="5">
    <name type="scientific">Notodromas monacha</name>
    <dbReference type="NCBI Taxonomy" id="399045"/>
    <lineage>
        <taxon>Eukaryota</taxon>
        <taxon>Metazoa</taxon>
        <taxon>Ecdysozoa</taxon>
        <taxon>Arthropoda</taxon>
        <taxon>Crustacea</taxon>
        <taxon>Oligostraca</taxon>
        <taxon>Ostracoda</taxon>
        <taxon>Podocopa</taxon>
        <taxon>Podocopida</taxon>
        <taxon>Cypridocopina</taxon>
        <taxon>Cypridoidea</taxon>
        <taxon>Cyprididae</taxon>
        <taxon>Notodromas</taxon>
    </lineage>
</organism>
<dbReference type="GO" id="GO:0006508">
    <property type="term" value="P:proteolysis"/>
    <property type="evidence" value="ECO:0007669"/>
    <property type="project" value="InterPro"/>
</dbReference>
<accession>A0A7R9BT73</accession>
<dbReference type="PANTHER" id="PTHR11533:SF294">
    <property type="entry name" value="THYROTROPIN-RELEASING HORMONE-DEGRADING ECTOENZYME"/>
    <property type="match status" value="1"/>
</dbReference>
<protein>
    <recommendedName>
        <fullName evidence="7">Aminopeptidase N</fullName>
    </recommendedName>
</protein>
<dbReference type="OrthoDB" id="6368475at2759"/>
<dbReference type="EMBL" id="OA883962">
    <property type="protein sequence ID" value="CAD7280072.1"/>
    <property type="molecule type" value="Genomic_DNA"/>
</dbReference>
<dbReference type="InterPro" id="IPR042097">
    <property type="entry name" value="Aminopeptidase_N-like_N_sf"/>
</dbReference>
<evidence type="ECO:0000259" key="3">
    <source>
        <dbReference type="Pfam" id="PF01433"/>
    </source>
</evidence>
<dbReference type="CDD" id="cd09601">
    <property type="entry name" value="M1_APN-Q_like"/>
    <property type="match status" value="1"/>
</dbReference>
<dbReference type="InterPro" id="IPR050344">
    <property type="entry name" value="Peptidase_M1_aminopeptidases"/>
</dbReference>
<dbReference type="SUPFAM" id="SSF63737">
    <property type="entry name" value="Leukotriene A4 hydrolase N-terminal domain"/>
    <property type="match status" value="2"/>
</dbReference>
<dbReference type="GO" id="GO:0043171">
    <property type="term" value="P:peptide catabolic process"/>
    <property type="evidence" value="ECO:0007669"/>
    <property type="project" value="TreeGrafter"/>
</dbReference>
<feature type="transmembrane region" description="Helical" evidence="2">
    <location>
        <begin position="28"/>
        <end position="51"/>
    </location>
</feature>
<gene>
    <name evidence="5" type="ORF">NMOB1V02_LOCUS7736</name>
</gene>
<comment type="subcellular location">
    <subcellularLocation>
        <location evidence="1">Cell membrane</location>
        <topology evidence="1">Lipid-anchor</topology>
        <topology evidence="1">GPI-anchor</topology>
    </subcellularLocation>
</comment>
<dbReference type="PANTHER" id="PTHR11533">
    <property type="entry name" value="PROTEASE M1 ZINC METALLOPROTEASE"/>
    <property type="match status" value="1"/>
</dbReference>
<dbReference type="InterPro" id="IPR014782">
    <property type="entry name" value="Peptidase_M1_dom"/>
</dbReference>
<dbReference type="GO" id="GO:0008270">
    <property type="term" value="F:zinc ion binding"/>
    <property type="evidence" value="ECO:0007669"/>
    <property type="project" value="InterPro"/>
</dbReference>
<keyword evidence="2" id="KW-1133">Transmembrane helix</keyword>
<dbReference type="Pfam" id="PF01433">
    <property type="entry name" value="Peptidase_M1"/>
    <property type="match status" value="1"/>
</dbReference>
<dbReference type="SUPFAM" id="SSF55486">
    <property type="entry name" value="Metalloproteases ('zincins'), catalytic domain"/>
    <property type="match status" value="1"/>
</dbReference>
<evidence type="ECO:0000256" key="2">
    <source>
        <dbReference type="SAM" id="Phobius"/>
    </source>
</evidence>
<evidence type="ECO:0000313" key="5">
    <source>
        <dbReference type="EMBL" id="CAD7280072.1"/>
    </source>
</evidence>
<dbReference type="EMBL" id="CAJPEX010001925">
    <property type="protein sequence ID" value="CAG0920224.1"/>
    <property type="molecule type" value="Genomic_DNA"/>
</dbReference>
<dbReference type="GO" id="GO:0070006">
    <property type="term" value="F:metalloaminopeptidase activity"/>
    <property type="evidence" value="ECO:0007669"/>
    <property type="project" value="TreeGrafter"/>
</dbReference>
<dbReference type="Proteomes" id="UP000678499">
    <property type="component" value="Unassembled WGS sequence"/>
</dbReference>
<evidence type="ECO:0008006" key="7">
    <source>
        <dbReference type="Google" id="ProtNLM"/>
    </source>
</evidence>
<sequence>METTKRTSNNGGHCGTDADGKIRISKPFAVGLAVLFVGATVAVGLLVYNFADPVGGDNDDSALATTMSPSTALPPQLLKDVRLPTHLKPLVYDVRLLPFVEEAKDWRIDGYVKVYMSCTSPGRNVTLHLLEIVVDESSIIVENVDTGARVPVTDIGYDKARQFMTVNLGEDLRPGMQYSLEIGKFDAVLNDKLAGFYRSKYEHQGSIRYMGVTQFEATDARRGFPCFDEPGMKAKFNVTLGRKNTDNWTTLSNMNAIAKGVPQYMGVTQFEATDARRAFPCFDEPGMKAKFNVTLGRKNTDNWTTLSNMNAIAKGVPHKTLNGYVWDKYAVSVDMSTYLVAFCVSQFESITSITNDKFKVWARSDMIDRTMFAANEGAKILKFFEDYFEIDYPLPKMDMLALTDFSAGAMENWGMITYR</sequence>
<keyword evidence="6" id="KW-1185">Reference proteome</keyword>
<dbReference type="GO" id="GO:0005737">
    <property type="term" value="C:cytoplasm"/>
    <property type="evidence" value="ECO:0007669"/>
    <property type="project" value="TreeGrafter"/>
</dbReference>
<dbReference type="GO" id="GO:0042277">
    <property type="term" value="F:peptide binding"/>
    <property type="evidence" value="ECO:0007669"/>
    <property type="project" value="TreeGrafter"/>
</dbReference>
<dbReference type="Pfam" id="PF17900">
    <property type="entry name" value="Peptidase_M1_N"/>
    <property type="match status" value="2"/>
</dbReference>
<dbReference type="InterPro" id="IPR045357">
    <property type="entry name" value="Aminopeptidase_N-like_N"/>
</dbReference>
<dbReference type="GO" id="GO:0005615">
    <property type="term" value="C:extracellular space"/>
    <property type="evidence" value="ECO:0007669"/>
    <property type="project" value="TreeGrafter"/>
</dbReference>
<dbReference type="InterPro" id="IPR001930">
    <property type="entry name" value="Peptidase_M1"/>
</dbReference>
<dbReference type="GO" id="GO:0005886">
    <property type="term" value="C:plasma membrane"/>
    <property type="evidence" value="ECO:0007669"/>
    <property type="project" value="UniProtKB-SubCell"/>
</dbReference>
<evidence type="ECO:0000313" key="6">
    <source>
        <dbReference type="Proteomes" id="UP000678499"/>
    </source>
</evidence>
<reference evidence="5" key="1">
    <citation type="submission" date="2020-11" db="EMBL/GenBank/DDBJ databases">
        <authorList>
            <person name="Tran Van P."/>
        </authorList>
    </citation>
    <scope>NUCLEOTIDE SEQUENCE</scope>
</reference>
<name>A0A7R9BT73_9CRUS</name>
<proteinExistence type="predicted"/>
<feature type="domain" description="Aminopeptidase N-like N-terminal" evidence="4">
    <location>
        <begin position="88"/>
        <end position="258"/>
    </location>
</feature>
<keyword evidence="2" id="KW-0812">Transmembrane</keyword>
<feature type="domain" description="Aminopeptidase N-like N-terminal" evidence="4">
    <location>
        <begin position="259"/>
        <end position="339"/>
    </location>
</feature>
<dbReference type="Gene3D" id="3.30.2010.30">
    <property type="match status" value="1"/>
</dbReference>
<evidence type="ECO:0000259" key="4">
    <source>
        <dbReference type="Pfam" id="PF17900"/>
    </source>
</evidence>
<dbReference type="InterPro" id="IPR034016">
    <property type="entry name" value="M1_APN-typ"/>
</dbReference>
<dbReference type="AlphaFoldDB" id="A0A7R9BT73"/>
<dbReference type="PRINTS" id="PR00756">
    <property type="entry name" value="ALADIPTASE"/>
</dbReference>
<dbReference type="Gene3D" id="2.60.40.1730">
    <property type="entry name" value="tricorn interacting facor f3 domain"/>
    <property type="match status" value="2"/>
</dbReference>
<evidence type="ECO:0000256" key="1">
    <source>
        <dbReference type="ARBA" id="ARBA00004609"/>
    </source>
</evidence>
<keyword evidence="2" id="KW-0472">Membrane</keyword>
<feature type="domain" description="Peptidase M1 membrane alanine aminopeptidase" evidence="3">
    <location>
        <begin position="372"/>
        <end position="419"/>
    </location>
</feature>